<evidence type="ECO:0008006" key="4">
    <source>
        <dbReference type="Google" id="ProtNLM"/>
    </source>
</evidence>
<accession>F0ZUK2</accession>
<dbReference type="PANTHER" id="PTHR35598">
    <property type="entry name" value="ENDOTOXIN_N DOMAIN-CONTAINING PROTEIN"/>
    <property type="match status" value="1"/>
</dbReference>
<dbReference type="GO" id="GO:0090729">
    <property type="term" value="F:toxin activity"/>
    <property type="evidence" value="ECO:0007669"/>
    <property type="project" value="InterPro"/>
</dbReference>
<dbReference type="SUPFAM" id="SSF56849">
    <property type="entry name" value="delta-Endotoxin (insectocide), N-terminal domain"/>
    <property type="match status" value="1"/>
</dbReference>
<proteinExistence type="predicted"/>
<gene>
    <name evidence="2" type="ORF">DICPUDRAFT_98898</name>
</gene>
<keyword evidence="1" id="KW-1133">Transmembrane helix</keyword>
<dbReference type="eggNOG" id="ENOG502RHUI">
    <property type="taxonomic scope" value="Eukaryota"/>
</dbReference>
<dbReference type="PANTHER" id="PTHR35598:SF3">
    <property type="entry name" value="N-TERMINAL DELTA ENDOTOXIN DOMAIN-CONTAINING PROTEIN-RELATED"/>
    <property type="match status" value="1"/>
</dbReference>
<name>F0ZUK2_DICPU</name>
<keyword evidence="3" id="KW-1185">Reference proteome</keyword>
<dbReference type="AlphaFoldDB" id="F0ZUK2"/>
<dbReference type="Gene3D" id="1.20.190.10">
    <property type="entry name" value="Pesticidal crystal protein, N-terminal domain"/>
    <property type="match status" value="1"/>
</dbReference>
<dbReference type="InParanoid" id="F0ZUK2"/>
<reference evidence="3" key="1">
    <citation type="journal article" date="2011" name="Genome Biol.">
        <title>Comparative genomics of the social amoebae Dictyostelium discoideum and Dictyostelium purpureum.</title>
        <authorList>
            <consortium name="US DOE Joint Genome Institute (JGI-PGF)"/>
            <person name="Sucgang R."/>
            <person name="Kuo A."/>
            <person name="Tian X."/>
            <person name="Salerno W."/>
            <person name="Parikh A."/>
            <person name="Feasley C.L."/>
            <person name="Dalin E."/>
            <person name="Tu H."/>
            <person name="Huang E."/>
            <person name="Barry K."/>
            <person name="Lindquist E."/>
            <person name="Shapiro H."/>
            <person name="Bruce D."/>
            <person name="Schmutz J."/>
            <person name="Salamov A."/>
            <person name="Fey P."/>
            <person name="Gaudet P."/>
            <person name="Anjard C."/>
            <person name="Babu M.M."/>
            <person name="Basu S."/>
            <person name="Bushmanova Y."/>
            <person name="van der Wel H."/>
            <person name="Katoh-Kurasawa M."/>
            <person name="Dinh C."/>
            <person name="Coutinho P.M."/>
            <person name="Saito T."/>
            <person name="Elias M."/>
            <person name="Schaap P."/>
            <person name="Kay R.R."/>
            <person name="Henrissat B."/>
            <person name="Eichinger L."/>
            <person name="Rivero F."/>
            <person name="Putnam N.H."/>
            <person name="West C.M."/>
            <person name="Loomis W.F."/>
            <person name="Chisholm R.L."/>
            <person name="Shaulsky G."/>
            <person name="Strassmann J.E."/>
            <person name="Queller D.C."/>
            <person name="Kuspa A."/>
            <person name="Grigoriev I.V."/>
        </authorList>
    </citation>
    <scope>NUCLEOTIDE SEQUENCE [LARGE SCALE GENOMIC DNA]</scope>
    <source>
        <strain evidence="3">QSDP1</strain>
    </source>
</reference>
<dbReference type="KEGG" id="dpp:DICPUDRAFT_98898"/>
<organism evidence="2 3">
    <name type="scientific">Dictyostelium purpureum</name>
    <name type="common">Slime mold</name>
    <dbReference type="NCBI Taxonomy" id="5786"/>
    <lineage>
        <taxon>Eukaryota</taxon>
        <taxon>Amoebozoa</taxon>
        <taxon>Evosea</taxon>
        <taxon>Eumycetozoa</taxon>
        <taxon>Dictyostelia</taxon>
        <taxon>Dictyosteliales</taxon>
        <taxon>Dictyosteliaceae</taxon>
        <taxon>Dictyostelium</taxon>
    </lineage>
</organism>
<dbReference type="GeneID" id="10507284"/>
<keyword evidence="1" id="KW-0472">Membrane</keyword>
<evidence type="ECO:0000313" key="3">
    <source>
        <dbReference type="Proteomes" id="UP000001064"/>
    </source>
</evidence>
<dbReference type="FunCoup" id="F0ZUK2">
    <property type="interactions" value="95"/>
</dbReference>
<keyword evidence="1" id="KW-0812">Transmembrane</keyword>
<dbReference type="OrthoDB" id="10538131at2759"/>
<dbReference type="RefSeq" id="XP_003291095.1">
    <property type="nucleotide sequence ID" value="XM_003291047.1"/>
</dbReference>
<dbReference type="Proteomes" id="UP000001064">
    <property type="component" value="Unassembled WGS sequence"/>
</dbReference>
<dbReference type="EMBL" id="GL871196">
    <property type="protein sequence ID" value="EGC32365.1"/>
    <property type="molecule type" value="Genomic_DNA"/>
</dbReference>
<sequence>MESASIKTALDFLEYNRKHKVNVEKSNKPNSHIAPRFNWKRDLGTWLGGLIGSIPIFGSIAAAWFNIGYTHFFMDGDGQVYVPVTVFQDMLNEFREEMEVLMNEKLDDMYVDLANKAFATLQLACNEYNTRVAAYEKNYGSGKSMGSMDSKSVPNYLKIKITDEKLINSDEEAAKEMIRTQHSIVINEMERCFILFTEGTKEQNELLVGNLFTGSLFYILIQRDVYYKGQEWGFSNDYIQRAKSMVTDRIDKTFTHVLKLMGSVLSLSQVSKEKAEDLFNIYKQFAYLDPSRFPLGSTRVPISTSNYTAVIPKEFENGDDYAYIFETINAKNTDFFAGNLEYVYNIDLYSATSFEFKISRPSKQFTTGSLYVYVPKNFTGGSDPIVYKVNSKVITPTYAETKDEASYLGFAITQYAKLDVTINATEFTLSVSHPTQYNLMTSHVKAFLK</sequence>
<protein>
    <recommendedName>
        <fullName evidence="4">Pesticidal crystal protein N-terminal domain-containing protein</fullName>
    </recommendedName>
</protein>
<evidence type="ECO:0000313" key="2">
    <source>
        <dbReference type="EMBL" id="EGC32365.1"/>
    </source>
</evidence>
<feature type="transmembrane region" description="Helical" evidence="1">
    <location>
        <begin position="43"/>
        <end position="65"/>
    </location>
</feature>
<dbReference type="VEuPathDB" id="AmoebaDB:DICPUDRAFT_98898"/>
<evidence type="ECO:0000256" key="1">
    <source>
        <dbReference type="SAM" id="Phobius"/>
    </source>
</evidence>
<dbReference type="InterPro" id="IPR036716">
    <property type="entry name" value="Pest_crys_N_sf"/>
</dbReference>